<dbReference type="AlphaFoldDB" id="A0A9E7PMW9"/>
<dbReference type="GeneID" id="74308176"/>
<dbReference type="Proteomes" id="UP001060368">
    <property type="component" value="Chromosome"/>
</dbReference>
<gene>
    <name evidence="1" type="ORF">L6E24_10705</name>
</gene>
<dbReference type="RefSeq" id="WP_257741976.1">
    <property type="nucleotide sequence ID" value="NZ_CP096115.1"/>
</dbReference>
<dbReference type="InterPro" id="IPR007381">
    <property type="entry name" value="CheF1/F2"/>
</dbReference>
<reference evidence="1" key="1">
    <citation type="submission" date="2022-04" db="EMBL/GenBank/DDBJ databases">
        <title>Complete genome of Methanoplanus endosymbiosus DSM 3599.</title>
        <authorList>
            <person name="Chen S.-C."/>
            <person name="You Y.-T."/>
            <person name="Zhou Y.-Z."/>
            <person name="Lai M.-C."/>
        </authorList>
    </citation>
    <scope>NUCLEOTIDE SEQUENCE</scope>
    <source>
        <strain evidence="1">DSM 3599</strain>
    </source>
</reference>
<evidence type="ECO:0008006" key="3">
    <source>
        <dbReference type="Google" id="ProtNLM"/>
    </source>
</evidence>
<name>A0A9E7PMW9_9EURY</name>
<evidence type="ECO:0000313" key="1">
    <source>
        <dbReference type="EMBL" id="UUX91826.1"/>
    </source>
</evidence>
<dbReference type="PANTHER" id="PTHR42201:SF1">
    <property type="entry name" value="TAXIS PROTEIN"/>
    <property type="match status" value="1"/>
</dbReference>
<protein>
    <recommendedName>
        <fullName evidence="3">Chemotaxis signal transduction system protein F from archaea</fullName>
    </recommendedName>
</protein>
<keyword evidence="2" id="KW-1185">Reference proteome</keyword>
<dbReference type="GO" id="GO:0006935">
    <property type="term" value="P:chemotaxis"/>
    <property type="evidence" value="ECO:0007669"/>
    <property type="project" value="InterPro"/>
</dbReference>
<dbReference type="EMBL" id="CP096115">
    <property type="protein sequence ID" value="UUX91826.1"/>
    <property type="molecule type" value="Genomic_DNA"/>
</dbReference>
<dbReference type="KEGG" id="mend:L6E24_10705"/>
<evidence type="ECO:0000313" key="2">
    <source>
        <dbReference type="Proteomes" id="UP001060368"/>
    </source>
</evidence>
<dbReference type="PANTHER" id="PTHR42201">
    <property type="entry name" value="TAXIS PROTEIN"/>
    <property type="match status" value="1"/>
</dbReference>
<accession>A0A9E7PMW9</accession>
<dbReference type="Pfam" id="PF04283">
    <property type="entry name" value="CheF-arch"/>
    <property type="match status" value="1"/>
</dbReference>
<sequence>MKQVPVKIEYGNGWHAIKIGISENAISFPEPIGKEIKIKEIDDVEEKRNILILNTKSGNSYKIASIPKVLHILKRTVIMGCTAYRLVAYFMSPAVRGGVMISSAKWDKGAIAVLKTSIWFVGRDKQLSIPLDEVSGIEITKREVQGKESDVIHIDHIENGEVVTSFILCPLTTLEILYNYLKDTTKDLDVSAGELDSVSGQVAMLVYSGMDSHAIEKMVNISHKQLESVYDKLIEKQIVDVVLTRREVKLTTKGVRFVNESVKT</sequence>
<organism evidence="1 2">
    <name type="scientific">Methanoplanus endosymbiosus</name>
    <dbReference type="NCBI Taxonomy" id="33865"/>
    <lineage>
        <taxon>Archaea</taxon>
        <taxon>Methanobacteriati</taxon>
        <taxon>Methanobacteriota</taxon>
        <taxon>Stenosarchaea group</taxon>
        <taxon>Methanomicrobia</taxon>
        <taxon>Methanomicrobiales</taxon>
        <taxon>Methanomicrobiaceae</taxon>
        <taxon>Methanoplanus</taxon>
    </lineage>
</organism>
<proteinExistence type="predicted"/>